<gene>
    <name evidence="3" type="ORF">PENTCL1PPCAC_14374</name>
</gene>
<dbReference type="InterPro" id="IPR002347">
    <property type="entry name" value="SDR_fam"/>
</dbReference>
<dbReference type="SUPFAM" id="SSF51735">
    <property type="entry name" value="NAD(P)-binding Rossmann-fold domains"/>
    <property type="match status" value="1"/>
</dbReference>
<evidence type="ECO:0008006" key="5">
    <source>
        <dbReference type="Google" id="ProtNLM"/>
    </source>
</evidence>
<evidence type="ECO:0000313" key="4">
    <source>
        <dbReference type="Proteomes" id="UP001432027"/>
    </source>
</evidence>
<reference evidence="3" key="1">
    <citation type="submission" date="2023-10" db="EMBL/GenBank/DDBJ databases">
        <title>Genome assembly of Pristionchus species.</title>
        <authorList>
            <person name="Yoshida K."/>
            <person name="Sommer R.J."/>
        </authorList>
    </citation>
    <scope>NUCLEOTIDE SEQUENCE</scope>
    <source>
        <strain evidence="3">RS0144</strain>
    </source>
</reference>
<accession>A0AAV5TFL2</accession>
<dbReference type="PRINTS" id="PR00080">
    <property type="entry name" value="SDRFAMILY"/>
</dbReference>
<evidence type="ECO:0000256" key="2">
    <source>
        <dbReference type="RuleBase" id="RU000363"/>
    </source>
</evidence>
<keyword evidence="1" id="KW-0560">Oxidoreductase</keyword>
<feature type="non-terminal residue" evidence="3">
    <location>
        <position position="1"/>
    </location>
</feature>
<name>A0AAV5TFL2_9BILA</name>
<sequence>SPSLHGKIALVTGASRGIGKGIALQLGQAGELVLVAAYNITTHLTAETNHKKCMIVQILLFSEVEERGGKAVRVYCDHSDSEEVKQLFERIEAETGGQLDILVNNAYGGVVDVNFSDGKRFYELDPVMWDNINNVGLRNHYYCTVYASRMMVKRKAGIIVHVSSIGGLKYAFNVPYGAGKASLDRMAADMAVELKDTGITIVSLWPAFVKTEAGQILMESGKKQEALKTSKETLEASMRTGESTEYSGKCIVHLATDPKVNNKSGKILLTSDIARHYGFKDIDGSVPMDMRSLSVALKFVGWEKLACVIPSCFKVPLTALHFAGYKFE</sequence>
<proteinExistence type="inferred from homology"/>
<dbReference type="Proteomes" id="UP001432027">
    <property type="component" value="Unassembled WGS sequence"/>
</dbReference>
<dbReference type="Pfam" id="PF00106">
    <property type="entry name" value="adh_short"/>
    <property type="match status" value="1"/>
</dbReference>
<dbReference type="EMBL" id="BTSX01000004">
    <property type="protein sequence ID" value="GMS92199.1"/>
    <property type="molecule type" value="Genomic_DNA"/>
</dbReference>
<protein>
    <recommendedName>
        <fullName evidence="5">Dehydrogenase</fullName>
    </recommendedName>
</protein>
<evidence type="ECO:0000313" key="3">
    <source>
        <dbReference type="EMBL" id="GMS92199.1"/>
    </source>
</evidence>
<dbReference type="PANTHER" id="PTHR44147:SF2">
    <property type="entry name" value="DEHYDROGENASE_REDUCTASE SDR FAMILY MEMBER 1"/>
    <property type="match status" value="1"/>
</dbReference>
<dbReference type="InterPro" id="IPR020904">
    <property type="entry name" value="Sc_DH/Rdtase_CS"/>
</dbReference>
<dbReference type="PRINTS" id="PR00081">
    <property type="entry name" value="GDHRDH"/>
</dbReference>
<dbReference type="Gene3D" id="3.40.50.720">
    <property type="entry name" value="NAD(P)-binding Rossmann-like Domain"/>
    <property type="match status" value="1"/>
</dbReference>
<evidence type="ECO:0000256" key="1">
    <source>
        <dbReference type="ARBA" id="ARBA00023002"/>
    </source>
</evidence>
<dbReference type="InterPro" id="IPR036291">
    <property type="entry name" value="NAD(P)-bd_dom_sf"/>
</dbReference>
<organism evidence="3 4">
    <name type="scientific">Pristionchus entomophagus</name>
    <dbReference type="NCBI Taxonomy" id="358040"/>
    <lineage>
        <taxon>Eukaryota</taxon>
        <taxon>Metazoa</taxon>
        <taxon>Ecdysozoa</taxon>
        <taxon>Nematoda</taxon>
        <taxon>Chromadorea</taxon>
        <taxon>Rhabditida</taxon>
        <taxon>Rhabditina</taxon>
        <taxon>Diplogasteromorpha</taxon>
        <taxon>Diplogasteroidea</taxon>
        <taxon>Neodiplogasteridae</taxon>
        <taxon>Pristionchus</taxon>
    </lineage>
</organism>
<dbReference type="PANTHER" id="PTHR44147">
    <property type="entry name" value="DEHYDROGENASE/REDUCTASE SDR FAMILY MEMBER 1"/>
    <property type="match status" value="1"/>
</dbReference>
<dbReference type="PROSITE" id="PS00061">
    <property type="entry name" value="ADH_SHORT"/>
    <property type="match status" value="1"/>
</dbReference>
<dbReference type="GO" id="GO:0016491">
    <property type="term" value="F:oxidoreductase activity"/>
    <property type="evidence" value="ECO:0007669"/>
    <property type="project" value="UniProtKB-KW"/>
</dbReference>
<comment type="caution">
    <text evidence="3">The sequence shown here is derived from an EMBL/GenBank/DDBJ whole genome shotgun (WGS) entry which is preliminary data.</text>
</comment>
<keyword evidence="4" id="KW-1185">Reference proteome</keyword>
<dbReference type="AlphaFoldDB" id="A0AAV5TFL2"/>
<comment type="similarity">
    <text evidence="2">Belongs to the short-chain dehydrogenases/reductases (SDR) family.</text>
</comment>